<proteinExistence type="predicted"/>
<comment type="caution">
    <text evidence="1">The sequence shown here is derived from an EMBL/GenBank/DDBJ whole genome shotgun (WGS) entry which is preliminary data.</text>
</comment>
<sequence length="35" mass="4154">MAFNYINFTHKNQQNTQNKALTLAHYPNIKIYKNA</sequence>
<gene>
    <name evidence="1" type="ORF">HNP25_002265</name>
</gene>
<name>A0A841EHD9_9BACT</name>
<evidence type="ECO:0000313" key="1">
    <source>
        <dbReference type="EMBL" id="MBB6003607.1"/>
    </source>
</evidence>
<evidence type="ECO:0000313" key="2">
    <source>
        <dbReference type="Proteomes" id="UP000524404"/>
    </source>
</evidence>
<organism evidence="1 2">
    <name type="scientific">Arcicella rosea</name>
    <dbReference type="NCBI Taxonomy" id="502909"/>
    <lineage>
        <taxon>Bacteria</taxon>
        <taxon>Pseudomonadati</taxon>
        <taxon>Bacteroidota</taxon>
        <taxon>Cytophagia</taxon>
        <taxon>Cytophagales</taxon>
        <taxon>Flectobacillaceae</taxon>
        <taxon>Arcicella</taxon>
    </lineage>
</organism>
<accession>A0A841EHD9</accession>
<dbReference type="AlphaFoldDB" id="A0A841EHD9"/>
<protein>
    <submittedName>
        <fullName evidence="1">Uncharacterized protein</fullName>
    </submittedName>
</protein>
<keyword evidence="2" id="KW-1185">Reference proteome</keyword>
<reference evidence="1 2" key="1">
    <citation type="submission" date="2020-08" db="EMBL/GenBank/DDBJ databases">
        <title>Functional genomics of gut bacteria from endangered species of beetles.</title>
        <authorList>
            <person name="Carlos-Shanley C."/>
        </authorList>
    </citation>
    <scope>NUCLEOTIDE SEQUENCE [LARGE SCALE GENOMIC DNA]</scope>
    <source>
        <strain evidence="1 2">S00070</strain>
    </source>
</reference>
<dbReference type="EMBL" id="JACHKT010000014">
    <property type="protein sequence ID" value="MBB6003607.1"/>
    <property type="molecule type" value="Genomic_DNA"/>
</dbReference>
<dbReference type="Proteomes" id="UP000524404">
    <property type="component" value="Unassembled WGS sequence"/>
</dbReference>